<organism evidence="2 3">
    <name type="scientific">Streblomastix strix</name>
    <dbReference type="NCBI Taxonomy" id="222440"/>
    <lineage>
        <taxon>Eukaryota</taxon>
        <taxon>Metamonada</taxon>
        <taxon>Preaxostyla</taxon>
        <taxon>Oxymonadida</taxon>
        <taxon>Streblomastigidae</taxon>
        <taxon>Streblomastix</taxon>
    </lineage>
</organism>
<evidence type="ECO:0000313" key="2">
    <source>
        <dbReference type="EMBL" id="KAA6375819.1"/>
    </source>
</evidence>
<evidence type="ECO:0000313" key="3">
    <source>
        <dbReference type="Proteomes" id="UP000324800"/>
    </source>
</evidence>
<sequence>MENKKDDLLMKDRQDENHVQRTQTNDEQNQKQRKDPSKKTNKLNWRSPIYRSTMETRASTHKVTGSLNMQDGKLELVEQLSTTGTVIAKGSELVMGNNSDRFLQRLLRSNVEDSVVREMNSMGPLENNQTQVIKPNRATCNPFYNVNIFEDLQNEHLDGIRVLTDNTVAMFNINRGRTALPLVNLVNSILLLAEQQGWKVEAQHTLAIMN</sequence>
<reference evidence="2 3" key="1">
    <citation type="submission" date="2019-03" db="EMBL/GenBank/DDBJ databases">
        <title>Single cell metagenomics reveals metabolic interactions within the superorganism composed of flagellate Streblomastix strix and complex community of Bacteroidetes bacteria on its surface.</title>
        <authorList>
            <person name="Treitli S.C."/>
            <person name="Kolisko M."/>
            <person name="Husnik F."/>
            <person name="Keeling P."/>
            <person name="Hampl V."/>
        </authorList>
    </citation>
    <scope>NUCLEOTIDE SEQUENCE [LARGE SCALE GENOMIC DNA]</scope>
    <source>
        <strain evidence="2">ST1C</strain>
    </source>
</reference>
<dbReference type="Proteomes" id="UP000324800">
    <property type="component" value="Unassembled WGS sequence"/>
</dbReference>
<gene>
    <name evidence="2" type="ORF">EZS28_028652</name>
</gene>
<proteinExistence type="predicted"/>
<dbReference type="EMBL" id="SNRW01010965">
    <property type="protein sequence ID" value="KAA6375819.1"/>
    <property type="molecule type" value="Genomic_DNA"/>
</dbReference>
<evidence type="ECO:0000256" key="1">
    <source>
        <dbReference type="SAM" id="MobiDB-lite"/>
    </source>
</evidence>
<accession>A0A5J4UZ92</accession>
<feature type="compositionally biased region" description="Basic and acidic residues" evidence="1">
    <location>
        <begin position="1"/>
        <end position="19"/>
    </location>
</feature>
<dbReference type="AlphaFoldDB" id="A0A5J4UZ92"/>
<feature type="region of interest" description="Disordered" evidence="1">
    <location>
        <begin position="1"/>
        <end position="48"/>
    </location>
</feature>
<comment type="caution">
    <text evidence="2">The sequence shown here is derived from an EMBL/GenBank/DDBJ whole genome shotgun (WGS) entry which is preliminary data.</text>
</comment>
<feature type="compositionally biased region" description="Basic and acidic residues" evidence="1">
    <location>
        <begin position="28"/>
        <end position="38"/>
    </location>
</feature>
<protein>
    <submittedName>
        <fullName evidence="2">Uncharacterized protein</fullName>
    </submittedName>
</protein>
<name>A0A5J4UZ92_9EUKA</name>